<comment type="caution">
    <text evidence="2">The sequence shown here is derived from an EMBL/GenBank/DDBJ whole genome shotgun (WGS) entry which is preliminary data.</text>
</comment>
<dbReference type="InterPro" id="IPR046860">
    <property type="entry name" value="SnoaL_5"/>
</dbReference>
<accession>A0ABV9QS53</accession>
<gene>
    <name evidence="2" type="ORF">ACFO6Q_07575</name>
</gene>
<dbReference type="Pfam" id="PF20409">
    <property type="entry name" value="SnoaL_5"/>
    <property type="match status" value="1"/>
</dbReference>
<dbReference type="Proteomes" id="UP001595886">
    <property type="component" value="Unassembled WGS sequence"/>
</dbReference>
<sequence>MNTEAIARRLVELCRQGKYEQAQDELYADDAVSIEMDGLPPDMARDTRGLEAIREKGRQFNATIEAMHGGSVGDPIVTGNWFSLVMTMDATFKGRGRVDMREICVYQVRDGKIVREQFFYDVD</sequence>
<dbReference type="RefSeq" id="WP_380020010.1">
    <property type="nucleotide sequence ID" value="NZ_JBHSHD010000006.1"/>
</dbReference>
<evidence type="ECO:0000313" key="3">
    <source>
        <dbReference type="Proteomes" id="UP001595886"/>
    </source>
</evidence>
<evidence type="ECO:0000259" key="1">
    <source>
        <dbReference type="Pfam" id="PF20409"/>
    </source>
</evidence>
<feature type="domain" description="SnoaL-like" evidence="1">
    <location>
        <begin position="1"/>
        <end position="120"/>
    </location>
</feature>
<protein>
    <submittedName>
        <fullName evidence="2">SnoaL-like domain-containing protein</fullName>
    </submittedName>
</protein>
<dbReference type="SUPFAM" id="SSF54427">
    <property type="entry name" value="NTF2-like"/>
    <property type="match status" value="1"/>
</dbReference>
<reference evidence="3" key="1">
    <citation type="journal article" date="2019" name="Int. J. Syst. Evol. Microbiol.">
        <title>The Global Catalogue of Microorganisms (GCM) 10K type strain sequencing project: providing services to taxonomists for standard genome sequencing and annotation.</title>
        <authorList>
            <consortium name="The Broad Institute Genomics Platform"/>
            <consortium name="The Broad Institute Genome Sequencing Center for Infectious Disease"/>
            <person name="Wu L."/>
            <person name="Ma J."/>
        </authorList>
    </citation>
    <scope>NUCLEOTIDE SEQUENCE [LARGE SCALE GENOMIC DNA]</scope>
    <source>
        <strain evidence="3">CCUG 30340</strain>
    </source>
</reference>
<keyword evidence="3" id="KW-1185">Reference proteome</keyword>
<dbReference type="Gene3D" id="3.10.450.50">
    <property type="match status" value="1"/>
</dbReference>
<proteinExistence type="predicted"/>
<dbReference type="EMBL" id="JBHSHD010000006">
    <property type="protein sequence ID" value="MFC4820178.1"/>
    <property type="molecule type" value="Genomic_DNA"/>
</dbReference>
<evidence type="ECO:0000313" key="2">
    <source>
        <dbReference type="EMBL" id="MFC4820178.1"/>
    </source>
</evidence>
<organism evidence="2 3">
    <name type="scientific">Dokdonella ginsengisoli</name>
    <dbReference type="NCBI Taxonomy" id="363846"/>
    <lineage>
        <taxon>Bacteria</taxon>
        <taxon>Pseudomonadati</taxon>
        <taxon>Pseudomonadota</taxon>
        <taxon>Gammaproteobacteria</taxon>
        <taxon>Lysobacterales</taxon>
        <taxon>Rhodanobacteraceae</taxon>
        <taxon>Dokdonella</taxon>
    </lineage>
</organism>
<name>A0ABV9QS53_9GAMM</name>
<dbReference type="InterPro" id="IPR032710">
    <property type="entry name" value="NTF2-like_dom_sf"/>
</dbReference>